<reference evidence="1 2" key="1">
    <citation type="journal article" date="2013" name="Curr. Biol.">
        <title>The Genome of the Foraminiferan Reticulomyxa filosa.</title>
        <authorList>
            <person name="Glockner G."/>
            <person name="Hulsmann N."/>
            <person name="Schleicher M."/>
            <person name="Noegel A.A."/>
            <person name="Eichinger L."/>
            <person name="Gallinger C."/>
            <person name="Pawlowski J."/>
            <person name="Sierra R."/>
            <person name="Euteneuer U."/>
            <person name="Pillet L."/>
            <person name="Moustafa A."/>
            <person name="Platzer M."/>
            <person name="Groth M."/>
            <person name="Szafranski K."/>
            <person name="Schliwa M."/>
        </authorList>
    </citation>
    <scope>NUCLEOTIDE SEQUENCE [LARGE SCALE GENOMIC DNA]</scope>
</reference>
<dbReference type="EMBL" id="ASPP01032668">
    <property type="protein sequence ID" value="ETO03684.1"/>
    <property type="molecule type" value="Genomic_DNA"/>
</dbReference>
<evidence type="ECO:0000313" key="2">
    <source>
        <dbReference type="Proteomes" id="UP000023152"/>
    </source>
</evidence>
<gene>
    <name evidence="1" type="ORF">RFI_33718</name>
</gene>
<dbReference type="SUPFAM" id="SSF52047">
    <property type="entry name" value="RNI-like"/>
    <property type="match status" value="1"/>
</dbReference>
<feature type="non-terminal residue" evidence="1">
    <location>
        <position position="1"/>
    </location>
</feature>
<organism evidence="1 2">
    <name type="scientific">Reticulomyxa filosa</name>
    <dbReference type="NCBI Taxonomy" id="46433"/>
    <lineage>
        <taxon>Eukaryota</taxon>
        <taxon>Sar</taxon>
        <taxon>Rhizaria</taxon>
        <taxon>Retaria</taxon>
        <taxon>Foraminifera</taxon>
        <taxon>Monothalamids</taxon>
        <taxon>Reticulomyxidae</taxon>
        <taxon>Reticulomyxa</taxon>
    </lineage>
</organism>
<comment type="caution">
    <text evidence="1">The sequence shown here is derived from an EMBL/GenBank/DDBJ whole genome shotgun (WGS) entry which is preliminary data.</text>
</comment>
<accession>X6LPX4</accession>
<evidence type="ECO:0000313" key="1">
    <source>
        <dbReference type="EMBL" id="ETO03684.1"/>
    </source>
</evidence>
<dbReference type="AlphaFoldDB" id="X6LPX4"/>
<proteinExistence type="predicted"/>
<dbReference type="Gene3D" id="3.80.10.10">
    <property type="entry name" value="Ribonuclease Inhibitor"/>
    <property type="match status" value="1"/>
</dbReference>
<dbReference type="InterPro" id="IPR032675">
    <property type="entry name" value="LRR_dom_sf"/>
</dbReference>
<name>X6LPX4_RETFI</name>
<dbReference type="Proteomes" id="UP000023152">
    <property type="component" value="Unassembled WGS sequence"/>
</dbReference>
<protein>
    <submittedName>
        <fullName evidence="1">Uncharacterized protein</fullName>
    </submittedName>
</protein>
<keyword evidence="2" id="KW-1185">Reference proteome</keyword>
<sequence>FVIDRYVASCDAQNANRNAGIAALESVIEFVLNQVSTEVFDVDKAFHGTKRLDPLQIWAVSHGLAFADCYHTLLIDGVNSDDNTLSTLMTVFETNEHMKTLEICRANIGKKTFQVLSSSLALNSKCALNELNIIDCHLDKVMLQLLTPAFNCIQLRTIRITNCFLNNKVEQTKKILYMYI</sequence>